<accession>A0A7H0XG10</accession>
<organism evidence="1 2">
    <name type="scientific">Pseudomonas phage phiK7A1</name>
    <dbReference type="NCBI Taxonomy" id="2759194"/>
    <lineage>
        <taxon>Viruses</taxon>
        <taxon>Duplodnaviria</taxon>
        <taxon>Heunggongvirae</taxon>
        <taxon>Uroviricota</taxon>
        <taxon>Caudoviricetes</taxon>
        <taxon>Vandenendeviridae</taxon>
        <taxon>Gorskivirinae</taxon>
        <taxon>Torinovirus</taxon>
        <taxon>Torinovirus K7A1</taxon>
    </lineage>
</organism>
<name>A0A7H0XG10_9CAUD</name>
<proteinExistence type="predicted"/>
<evidence type="ECO:0000313" key="1">
    <source>
        <dbReference type="EMBL" id="QNR53950.1"/>
    </source>
</evidence>
<dbReference type="EMBL" id="MT740307">
    <property type="protein sequence ID" value="QNR53950.1"/>
    <property type="molecule type" value="Genomic_DNA"/>
</dbReference>
<sequence length="93" mass="10421">MRNSVMEEVKAFIREPFAFPGGYPKVLIMSDRCYMCAKCAKENYRLISDSTRHTNRDGWGAAGVQINWEDTDAQCANCNATIESAYGEDNGND</sequence>
<gene>
    <name evidence="1" type="ORF">phiK7A1_162</name>
</gene>
<keyword evidence="1" id="KW-0436">Ligase</keyword>
<evidence type="ECO:0000313" key="2">
    <source>
        <dbReference type="Proteomes" id="UP000516415"/>
    </source>
</evidence>
<protein>
    <submittedName>
        <fullName evidence="1">DNA ligase</fullName>
    </submittedName>
</protein>
<dbReference type="GO" id="GO:0016874">
    <property type="term" value="F:ligase activity"/>
    <property type="evidence" value="ECO:0007669"/>
    <property type="project" value="UniProtKB-KW"/>
</dbReference>
<dbReference type="Proteomes" id="UP000516415">
    <property type="component" value="Segment"/>
</dbReference>
<reference evidence="1 2" key="1">
    <citation type="submission" date="2020-07" db="EMBL/GenBank/DDBJ databases">
        <authorList>
            <person name="Martino G."/>
            <person name="Holtappels D."/>
            <person name="Wagemans J."/>
            <person name="Lavigne R."/>
            <person name="Turina M."/>
            <person name="Ciuffo M."/>
        </authorList>
    </citation>
    <scope>NUCLEOTIDE SEQUENCE [LARGE SCALE GENOMIC DNA]</scope>
</reference>
<keyword evidence="2" id="KW-1185">Reference proteome</keyword>